<accession>A0ABD1KTH1</accession>
<name>A0ABD1KTH1_9TELE</name>
<dbReference type="EMBL" id="JBHFQA010000002">
    <property type="protein sequence ID" value="KAL2102321.1"/>
    <property type="molecule type" value="Genomic_DNA"/>
</dbReference>
<evidence type="ECO:0000313" key="3">
    <source>
        <dbReference type="Proteomes" id="UP001591681"/>
    </source>
</evidence>
<proteinExistence type="predicted"/>
<comment type="caution">
    <text evidence="2">The sequence shown here is derived from an EMBL/GenBank/DDBJ whole genome shotgun (WGS) entry which is preliminary data.</text>
</comment>
<dbReference type="PANTHER" id="PTHR12121:SF27">
    <property type="entry name" value="PROTEIN ANGEL HOMOLOG 2"/>
    <property type="match status" value="1"/>
</dbReference>
<dbReference type="Pfam" id="PF03372">
    <property type="entry name" value="Exo_endo_phos"/>
    <property type="match status" value="1"/>
</dbReference>
<organism evidence="2 3">
    <name type="scientific">Coilia grayii</name>
    <name type="common">Gray's grenadier anchovy</name>
    <dbReference type="NCBI Taxonomy" id="363190"/>
    <lineage>
        <taxon>Eukaryota</taxon>
        <taxon>Metazoa</taxon>
        <taxon>Chordata</taxon>
        <taxon>Craniata</taxon>
        <taxon>Vertebrata</taxon>
        <taxon>Euteleostomi</taxon>
        <taxon>Actinopterygii</taxon>
        <taxon>Neopterygii</taxon>
        <taxon>Teleostei</taxon>
        <taxon>Clupei</taxon>
        <taxon>Clupeiformes</taxon>
        <taxon>Clupeoidei</taxon>
        <taxon>Engraulidae</taxon>
        <taxon>Coilinae</taxon>
        <taxon>Coilia</taxon>
    </lineage>
</organism>
<dbReference type="InterPro" id="IPR050410">
    <property type="entry name" value="CCR4/nocturin_mRNA_transcr"/>
</dbReference>
<dbReference type="InterPro" id="IPR005135">
    <property type="entry name" value="Endo/exonuclease/phosphatase"/>
</dbReference>
<reference evidence="2 3" key="1">
    <citation type="submission" date="2024-09" db="EMBL/GenBank/DDBJ databases">
        <title>A chromosome-level genome assembly of Gray's grenadier anchovy, Coilia grayii.</title>
        <authorList>
            <person name="Fu Z."/>
        </authorList>
    </citation>
    <scope>NUCLEOTIDE SEQUENCE [LARGE SCALE GENOMIC DNA]</scope>
    <source>
        <strain evidence="2">G4</strain>
        <tissue evidence="2">Muscle</tissue>
    </source>
</reference>
<evidence type="ECO:0000259" key="1">
    <source>
        <dbReference type="Pfam" id="PF03372"/>
    </source>
</evidence>
<protein>
    <recommendedName>
        <fullName evidence="1">Endonuclease/exonuclease/phosphatase domain-containing protein</fullName>
    </recommendedName>
</protein>
<dbReference type="PANTHER" id="PTHR12121">
    <property type="entry name" value="CARBON CATABOLITE REPRESSOR PROTEIN 4"/>
    <property type="match status" value="1"/>
</dbReference>
<dbReference type="SUPFAM" id="SSF56219">
    <property type="entry name" value="DNase I-like"/>
    <property type="match status" value="1"/>
</dbReference>
<dbReference type="AlphaFoldDB" id="A0ABD1KTH1"/>
<dbReference type="Gene3D" id="3.60.10.10">
    <property type="entry name" value="Endonuclease/exonuclease/phosphatase"/>
    <property type="match status" value="1"/>
</dbReference>
<sequence length="406" mass="45857">MSYNILSQQLLRENYYLYKHCSLPILDWNYRYTNIMKEIEEHNADILCLQEVQEDHYVSQIKPSLEALGYHCEYKKRTGDKPDGCAVVFKREAFSLLSWHPVEYFRPGVPLLDRDNVGLVVLLQPKVEADRSTPLCVANTHLLYNPRRGDIKLAQLALLLTELRHVATQPDGSRCPVLVCGDMNSVPWSPLYRFLREGRLDYYGMSRGEVSGQDAIPSRQHMLTVPLWPQGLGISPQCQYQHATSEGLTKTGEDFSTIRPSIEHSFSLSSAYSHHSSKRGQPEITTCNLRRPLTVDYIFYTAASRHTSDSSVLSGDGLQLLARLSLFDGTDLHTVGGLPNANNPSDHLPLLARFRLHSPQDHRHPAAAPPPSMRTENLTLINLNSHSKSTRELPEKITRANEVPVI</sequence>
<dbReference type="Proteomes" id="UP001591681">
    <property type="component" value="Unassembled WGS sequence"/>
</dbReference>
<keyword evidence="3" id="KW-1185">Reference proteome</keyword>
<gene>
    <name evidence="2" type="ORF">ACEWY4_001489</name>
</gene>
<dbReference type="InterPro" id="IPR036691">
    <property type="entry name" value="Endo/exonu/phosph_ase_sf"/>
</dbReference>
<evidence type="ECO:0000313" key="2">
    <source>
        <dbReference type="EMBL" id="KAL2102321.1"/>
    </source>
</evidence>
<feature type="domain" description="Endonuclease/exonuclease/phosphatase" evidence="1">
    <location>
        <begin position="1"/>
        <end position="347"/>
    </location>
</feature>